<keyword evidence="2" id="KW-0732">Signal</keyword>
<dbReference type="Gene3D" id="1.20.1600.10">
    <property type="entry name" value="Outer membrane efflux proteins (OEP)"/>
    <property type="match status" value="1"/>
</dbReference>
<name>A0ABT1P414_9GAMM</name>
<proteinExistence type="inferred from homology"/>
<organism evidence="3 4">
    <name type="scientific">Microbulbifer elongatus</name>
    <dbReference type="NCBI Taxonomy" id="86173"/>
    <lineage>
        <taxon>Bacteria</taxon>
        <taxon>Pseudomonadati</taxon>
        <taxon>Pseudomonadota</taxon>
        <taxon>Gammaproteobacteria</taxon>
        <taxon>Cellvibrionales</taxon>
        <taxon>Microbulbiferaceae</taxon>
        <taxon>Microbulbifer</taxon>
    </lineage>
</organism>
<dbReference type="SUPFAM" id="SSF56954">
    <property type="entry name" value="Outer membrane efflux proteins (OEP)"/>
    <property type="match status" value="1"/>
</dbReference>
<dbReference type="InterPro" id="IPR003423">
    <property type="entry name" value="OMP_efflux"/>
</dbReference>
<dbReference type="PANTHER" id="PTHR30203:SF24">
    <property type="entry name" value="BLR4935 PROTEIN"/>
    <property type="match status" value="1"/>
</dbReference>
<sequence>MSCLMAPRSRCLSLAACALLALVVGVTTPATQAQNRDARPLLTLPQAIGRTLERHPSLSVFDYRQRSLDGRAQTANLRPALNLDTELENFAGTDGAENTEFTVGLSSVFELGGKRNARGDVVASERQLLNLEREIQALDLFGEVTRRYVQLLSVTEQLALAKDAVQLADSALVSVATRVRAGAAPSADQLRASAALSRAQLQQQQLEKQWQVERVALSSMWGETDGRFSVAGEQLYHLPPADDFQTYLARAHQNPLLMRFASEARVQEARLRLANSAARADVRWGLGVRQSNETDSTSLVAGFSMPLFSGRRAQGEVISARAALQGTGAREEVARLQLHTQLYRAYAERLQAVQSARRLREEIIPALTRAMSETETLYRAGRYTYQDWIAAREELLDARRSMIDSATRALLAGAEMEQLTAAPLVDNGGRSATVPGNEK</sequence>
<feature type="signal peptide" evidence="2">
    <location>
        <begin position="1"/>
        <end position="33"/>
    </location>
</feature>
<reference evidence="3" key="1">
    <citation type="thesis" date="2020" institute="Technische Universitat Dresden" country="Dresden, Germany">
        <title>The Agarolytic System of Microbulbifer elongatus PORT2, Isolated from Batu Karas, Pangandaran West Java Indonesia.</title>
        <authorList>
            <person name="Anggraeni S.R."/>
        </authorList>
    </citation>
    <scope>NUCLEOTIDE SEQUENCE</scope>
    <source>
        <strain evidence="3">PORT2</strain>
    </source>
</reference>
<dbReference type="EMBL" id="JACASI010000041">
    <property type="protein sequence ID" value="MCQ3830857.1"/>
    <property type="molecule type" value="Genomic_DNA"/>
</dbReference>
<comment type="caution">
    <text evidence="3">The sequence shown here is derived from an EMBL/GenBank/DDBJ whole genome shotgun (WGS) entry which is preliminary data.</text>
</comment>
<accession>A0ABT1P414</accession>
<evidence type="ECO:0000256" key="2">
    <source>
        <dbReference type="SAM" id="SignalP"/>
    </source>
</evidence>
<dbReference type="Pfam" id="PF02321">
    <property type="entry name" value="OEP"/>
    <property type="match status" value="2"/>
</dbReference>
<evidence type="ECO:0000313" key="3">
    <source>
        <dbReference type="EMBL" id="MCQ3830857.1"/>
    </source>
</evidence>
<feature type="chain" id="PRO_5045248594" evidence="2">
    <location>
        <begin position="34"/>
        <end position="439"/>
    </location>
</feature>
<gene>
    <name evidence="3" type="ORF">HXX02_15570</name>
</gene>
<dbReference type="Proteomes" id="UP001205566">
    <property type="component" value="Unassembled WGS sequence"/>
</dbReference>
<comment type="similarity">
    <text evidence="1">Belongs to the outer membrane factor (OMF) (TC 1.B.17) family.</text>
</comment>
<evidence type="ECO:0000256" key="1">
    <source>
        <dbReference type="ARBA" id="ARBA00007613"/>
    </source>
</evidence>
<protein>
    <submittedName>
        <fullName evidence="3">TolC family protein</fullName>
    </submittedName>
</protein>
<dbReference type="InterPro" id="IPR010131">
    <property type="entry name" value="MdtP/NodT-like"/>
</dbReference>
<keyword evidence="4" id="KW-1185">Reference proteome</keyword>
<dbReference type="PANTHER" id="PTHR30203">
    <property type="entry name" value="OUTER MEMBRANE CATION EFFLUX PROTEIN"/>
    <property type="match status" value="1"/>
</dbReference>
<dbReference type="RefSeq" id="WP_255875747.1">
    <property type="nucleotide sequence ID" value="NZ_JACASI010000041.1"/>
</dbReference>
<evidence type="ECO:0000313" key="4">
    <source>
        <dbReference type="Proteomes" id="UP001205566"/>
    </source>
</evidence>